<name>A0AAJ0XAS7_9GAMM</name>
<proteinExistence type="predicted"/>
<keyword evidence="2" id="KW-1185">Reference proteome</keyword>
<sequence length="62" mass="6851">MMPNRACSAPRDAGLLSSAARPRIRRLLDRMATGTGGDLSLQRIGARRWHHRGRQASSSRPL</sequence>
<reference evidence="1" key="2">
    <citation type="journal article" date="2020" name="Microorganisms">
        <title>Osmotic Adaptation and Compatible Solute Biosynthesis of Phototrophic Bacteria as Revealed from Genome Analyses.</title>
        <authorList>
            <person name="Imhoff J.F."/>
            <person name="Rahn T."/>
            <person name="Kunzel S."/>
            <person name="Keller A."/>
            <person name="Neulinger S.C."/>
        </authorList>
    </citation>
    <scope>NUCLEOTIDE SEQUENCE</scope>
    <source>
        <strain evidence="1">DSM 11080</strain>
    </source>
</reference>
<organism evidence="1 2">
    <name type="scientific">Halochromatium glycolicum</name>
    <dbReference type="NCBI Taxonomy" id="85075"/>
    <lineage>
        <taxon>Bacteria</taxon>
        <taxon>Pseudomonadati</taxon>
        <taxon>Pseudomonadota</taxon>
        <taxon>Gammaproteobacteria</taxon>
        <taxon>Chromatiales</taxon>
        <taxon>Chromatiaceae</taxon>
        <taxon>Halochromatium</taxon>
    </lineage>
</organism>
<dbReference type="AlphaFoldDB" id="A0AAJ0XAS7"/>
<accession>A0AAJ0XAS7</accession>
<dbReference type="Proteomes" id="UP001296776">
    <property type="component" value="Unassembled WGS sequence"/>
</dbReference>
<protein>
    <submittedName>
        <fullName evidence="1">Uncharacterized protein</fullName>
    </submittedName>
</protein>
<comment type="caution">
    <text evidence="1">The sequence shown here is derived from an EMBL/GenBank/DDBJ whole genome shotgun (WGS) entry which is preliminary data.</text>
</comment>
<evidence type="ECO:0000313" key="1">
    <source>
        <dbReference type="EMBL" id="MBK1705157.1"/>
    </source>
</evidence>
<gene>
    <name evidence="1" type="ORF">CKO40_11545</name>
</gene>
<dbReference type="EMBL" id="NRSJ01000019">
    <property type="protein sequence ID" value="MBK1705157.1"/>
    <property type="molecule type" value="Genomic_DNA"/>
</dbReference>
<evidence type="ECO:0000313" key="2">
    <source>
        <dbReference type="Proteomes" id="UP001296776"/>
    </source>
</evidence>
<reference evidence="1" key="1">
    <citation type="submission" date="2017-08" db="EMBL/GenBank/DDBJ databases">
        <authorList>
            <person name="Imhoff J.F."/>
            <person name="Rahn T."/>
            <person name="Kuenzel S."/>
            <person name="Neulinger S.C."/>
        </authorList>
    </citation>
    <scope>NUCLEOTIDE SEQUENCE</scope>
    <source>
        <strain evidence="1">DSM 11080</strain>
    </source>
</reference>